<gene>
    <name evidence="1" type="ORF">PHYPA_005448</name>
</gene>
<accession>A0A2K1KXD7</accession>
<protein>
    <submittedName>
        <fullName evidence="1 2">Uncharacterized protein</fullName>
    </submittedName>
</protein>
<evidence type="ECO:0000313" key="2">
    <source>
        <dbReference type="EnsemblPlants" id="PAC:32940976.CDS.1"/>
    </source>
</evidence>
<dbReference type="AlphaFoldDB" id="A0A2K1KXD7"/>
<proteinExistence type="predicted"/>
<dbReference type="EMBL" id="ABEU02000003">
    <property type="protein sequence ID" value="PNR58453.1"/>
    <property type="molecule type" value="Genomic_DNA"/>
</dbReference>
<dbReference type="Gramene" id="Pp3c3_36131V3.1">
    <property type="protein sequence ID" value="PAC:32940976.CDS.1"/>
    <property type="gene ID" value="Pp3c3_36131"/>
</dbReference>
<keyword evidence="3" id="KW-1185">Reference proteome</keyword>
<name>A0A2K1KXD7_PHYPA</name>
<organism evidence="1">
    <name type="scientific">Physcomitrium patens</name>
    <name type="common">Spreading-leaved earth moss</name>
    <name type="synonym">Physcomitrella patens</name>
    <dbReference type="NCBI Taxonomy" id="3218"/>
    <lineage>
        <taxon>Eukaryota</taxon>
        <taxon>Viridiplantae</taxon>
        <taxon>Streptophyta</taxon>
        <taxon>Embryophyta</taxon>
        <taxon>Bryophyta</taxon>
        <taxon>Bryophytina</taxon>
        <taxon>Bryopsida</taxon>
        <taxon>Funariidae</taxon>
        <taxon>Funariales</taxon>
        <taxon>Funariaceae</taxon>
        <taxon>Physcomitrium</taxon>
    </lineage>
</organism>
<reference evidence="1 3" key="2">
    <citation type="journal article" date="2018" name="Plant J.">
        <title>The Physcomitrella patens chromosome-scale assembly reveals moss genome structure and evolution.</title>
        <authorList>
            <person name="Lang D."/>
            <person name="Ullrich K.K."/>
            <person name="Murat F."/>
            <person name="Fuchs J."/>
            <person name="Jenkins J."/>
            <person name="Haas F.B."/>
            <person name="Piednoel M."/>
            <person name="Gundlach H."/>
            <person name="Van Bel M."/>
            <person name="Meyberg R."/>
            <person name="Vives C."/>
            <person name="Morata J."/>
            <person name="Symeonidi A."/>
            <person name="Hiss M."/>
            <person name="Muchero W."/>
            <person name="Kamisugi Y."/>
            <person name="Saleh O."/>
            <person name="Blanc G."/>
            <person name="Decker E.L."/>
            <person name="van Gessel N."/>
            <person name="Grimwood J."/>
            <person name="Hayes R.D."/>
            <person name="Graham S.W."/>
            <person name="Gunter L.E."/>
            <person name="McDaniel S.F."/>
            <person name="Hoernstein S.N.W."/>
            <person name="Larsson A."/>
            <person name="Li F.W."/>
            <person name="Perroud P.F."/>
            <person name="Phillips J."/>
            <person name="Ranjan P."/>
            <person name="Rokshar D.S."/>
            <person name="Rothfels C.J."/>
            <person name="Schneider L."/>
            <person name="Shu S."/>
            <person name="Stevenson D.W."/>
            <person name="Thummler F."/>
            <person name="Tillich M."/>
            <person name="Villarreal Aguilar J.C."/>
            <person name="Widiez T."/>
            <person name="Wong G.K."/>
            <person name="Wymore A."/>
            <person name="Zhang Y."/>
            <person name="Zimmer A.D."/>
            <person name="Quatrano R.S."/>
            <person name="Mayer K.F.X."/>
            <person name="Goodstein D."/>
            <person name="Casacuberta J.M."/>
            <person name="Vandepoele K."/>
            <person name="Reski R."/>
            <person name="Cuming A.C."/>
            <person name="Tuskan G.A."/>
            <person name="Maumus F."/>
            <person name="Salse J."/>
            <person name="Schmutz J."/>
            <person name="Rensing S.A."/>
        </authorList>
    </citation>
    <scope>NUCLEOTIDE SEQUENCE [LARGE SCALE GENOMIC DNA]</scope>
    <source>
        <strain evidence="2 3">cv. Gransden 2004</strain>
    </source>
</reference>
<reference evidence="2" key="3">
    <citation type="submission" date="2020-12" db="UniProtKB">
        <authorList>
            <consortium name="EnsemblPlants"/>
        </authorList>
    </citation>
    <scope>IDENTIFICATION</scope>
</reference>
<dbReference type="Proteomes" id="UP000006727">
    <property type="component" value="Chromosome 3"/>
</dbReference>
<evidence type="ECO:0000313" key="3">
    <source>
        <dbReference type="Proteomes" id="UP000006727"/>
    </source>
</evidence>
<reference evidence="1 3" key="1">
    <citation type="journal article" date="2008" name="Science">
        <title>The Physcomitrella genome reveals evolutionary insights into the conquest of land by plants.</title>
        <authorList>
            <person name="Rensing S."/>
            <person name="Lang D."/>
            <person name="Zimmer A."/>
            <person name="Terry A."/>
            <person name="Salamov A."/>
            <person name="Shapiro H."/>
            <person name="Nishiyama T."/>
            <person name="Perroud P.-F."/>
            <person name="Lindquist E."/>
            <person name="Kamisugi Y."/>
            <person name="Tanahashi T."/>
            <person name="Sakakibara K."/>
            <person name="Fujita T."/>
            <person name="Oishi K."/>
            <person name="Shin-I T."/>
            <person name="Kuroki Y."/>
            <person name="Toyoda A."/>
            <person name="Suzuki Y."/>
            <person name="Hashimoto A."/>
            <person name="Yamaguchi K."/>
            <person name="Sugano A."/>
            <person name="Kohara Y."/>
            <person name="Fujiyama A."/>
            <person name="Anterola A."/>
            <person name="Aoki S."/>
            <person name="Ashton N."/>
            <person name="Barbazuk W.B."/>
            <person name="Barker E."/>
            <person name="Bennetzen J."/>
            <person name="Bezanilla M."/>
            <person name="Blankenship R."/>
            <person name="Cho S.H."/>
            <person name="Dutcher S."/>
            <person name="Estelle M."/>
            <person name="Fawcett J.A."/>
            <person name="Gundlach H."/>
            <person name="Hanada K."/>
            <person name="Heyl A."/>
            <person name="Hicks K.A."/>
            <person name="Hugh J."/>
            <person name="Lohr M."/>
            <person name="Mayer K."/>
            <person name="Melkozernov A."/>
            <person name="Murata T."/>
            <person name="Nelson D."/>
            <person name="Pils B."/>
            <person name="Prigge M."/>
            <person name="Reiss B."/>
            <person name="Renner T."/>
            <person name="Rombauts S."/>
            <person name="Rushton P."/>
            <person name="Sanderfoot A."/>
            <person name="Schween G."/>
            <person name="Shiu S.-H."/>
            <person name="Stueber K."/>
            <person name="Theodoulou F.L."/>
            <person name="Tu H."/>
            <person name="Van de Peer Y."/>
            <person name="Verrier P.J."/>
            <person name="Waters E."/>
            <person name="Wood A."/>
            <person name="Yang L."/>
            <person name="Cove D."/>
            <person name="Cuming A."/>
            <person name="Hasebe M."/>
            <person name="Lucas S."/>
            <person name="Mishler D.B."/>
            <person name="Reski R."/>
            <person name="Grigoriev I."/>
            <person name="Quatrano R.S."/>
            <person name="Boore J.L."/>
        </authorList>
    </citation>
    <scope>NUCLEOTIDE SEQUENCE [LARGE SCALE GENOMIC DNA]</scope>
    <source>
        <strain evidence="2 3">cv. Gransden 2004</strain>
    </source>
</reference>
<evidence type="ECO:0000313" key="1">
    <source>
        <dbReference type="EMBL" id="PNR58453.1"/>
    </source>
</evidence>
<dbReference type="EnsemblPlants" id="Pp3c3_36131V3.1">
    <property type="protein sequence ID" value="PAC:32940976.CDS.1"/>
    <property type="gene ID" value="Pp3c3_36131"/>
</dbReference>
<sequence length="93" mass="10672">MKSRRIVCVITQHWFAKFSILRTLFMNPTTNDAVEFFSSVFHASSWAGDLCFSSILWQNRSIRQLGRGRLGTGAVHNTRPVTTEFRTLEVHSL</sequence>
<dbReference type="InParanoid" id="A0A2K1KXD7"/>